<evidence type="ECO:0000313" key="1">
    <source>
        <dbReference type="EMBL" id="SFB36150.1"/>
    </source>
</evidence>
<evidence type="ECO:0000313" key="2">
    <source>
        <dbReference type="Proteomes" id="UP000199012"/>
    </source>
</evidence>
<accession>A0A1I1AI74</accession>
<sequence length="76" mass="8190">MTTHTLTLELQVDITDEDALVDAVRASTPEDSLQPDDIRPEDRAASSLVAAFSKAGKDLQVPGLTIQDVKVVERDA</sequence>
<dbReference type="EMBL" id="FOKA01000017">
    <property type="protein sequence ID" value="SFB36150.1"/>
    <property type="molecule type" value="Genomic_DNA"/>
</dbReference>
<gene>
    <name evidence="1" type="ORF">SAMN05421867_11752</name>
</gene>
<protein>
    <submittedName>
        <fullName evidence="1">Uncharacterized protein</fullName>
    </submittedName>
</protein>
<dbReference type="OrthoDB" id="4869574at2"/>
<proteinExistence type="predicted"/>
<dbReference type="AlphaFoldDB" id="A0A1I1AI74"/>
<keyword evidence="2" id="KW-1185">Reference proteome</keyword>
<dbReference type="Proteomes" id="UP000199012">
    <property type="component" value="Unassembled WGS sequence"/>
</dbReference>
<organism evidence="1 2">
    <name type="scientific">Cellulomonas marina</name>
    <dbReference type="NCBI Taxonomy" id="988821"/>
    <lineage>
        <taxon>Bacteria</taxon>
        <taxon>Bacillati</taxon>
        <taxon>Actinomycetota</taxon>
        <taxon>Actinomycetes</taxon>
        <taxon>Micrococcales</taxon>
        <taxon>Cellulomonadaceae</taxon>
        <taxon>Cellulomonas</taxon>
    </lineage>
</organism>
<dbReference type="RefSeq" id="WP_090034398.1">
    <property type="nucleotide sequence ID" value="NZ_BONM01000020.1"/>
</dbReference>
<reference evidence="1 2" key="1">
    <citation type="submission" date="2016-10" db="EMBL/GenBank/DDBJ databases">
        <authorList>
            <person name="de Groot N.N."/>
        </authorList>
    </citation>
    <scope>NUCLEOTIDE SEQUENCE [LARGE SCALE GENOMIC DNA]</scope>
    <source>
        <strain evidence="1 2">CGMCC 4.6945</strain>
    </source>
</reference>
<dbReference type="STRING" id="988821.SAMN05421867_11752"/>
<name>A0A1I1AI74_9CELL</name>